<keyword evidence="8" id="KW-0732">Signal</keyword>
<comment type="subcellular location">
    <subcellularLocation>
        <location evidence="1">Cell outer membrane</location>
        <topology evidence="1">Multi-pass membrane protein</topology>
    </subcellularLocation>
</comment>
<dbReference type="Pfam" id="PF25183">
    <property type="entry name" value="OMP_b-brl_4"/>
    <property type="match status" value="1"/>
</dbReference>
<dbReference type="GO" id="GO:0009279">
    <property type="term" value="C:cell outer membrane"/>
    <property type="evidence" value="ECO:0007669"/>
    <property type="project" value="UniProtKB-SubCell"/>
</dbReference>
<dbReference type="Pfam" id="PF13620">
    <property type="entry name" value="CarboxypepD_reg"/>
    <property type="match status" value="1"/>
</dbReference>
<keyword evidence="5" id="KW-0472">Membrane</keyword>
<evidence type="ECO:0000256" key="6">
    <source>
        <dbReference type="ARBA" id="ARBA00023237"/>
    </source>
</evidence>
<name>A0A7V4XT84_9BACT</name>
<evidence type="ECO:0000256" key="3">
    <source>
        <dbReference type="ARBA" id="ARBA00022452"/>
    </source>
</evidence>
<evidence type="ECO:0000256" key="1">
    <source>
        <dbReference type="ARBA" id="ARBA00004571"/>
    </source>
</evidence>
<evidence type="ECO:0000256" key="5">
    <source>
        <dbReference type="ARBA" id="ARBA00023136"/>
    </source>
</evidence>
<dbReference type="InterPro" id="IPR057601">
    <property type="entry name" value="Oar-like_b-barrel"/>
</dbReference>
<keyword evidence="4" id="KW-0812">Transmembrane</keyword>
<keyword evidence="6" id="KW-0998">Cell outer membrane</keyword>
<keyword evidence="3" id="KW-1134">Transmembrane beta strand</keyword>
<dbReference type="SUPFAM" id="SSF56935">
    <property type="entry name" value="Porins"/>
    <property type="match status" value="1"/>
</dbReference>
<dbReference type="GO" id="GO:0030246">
    <property type="term" value="F:carbohydrate binding"/>
    <property type="evidence" value="ECO:0007669"/>
    <property type="project" value="InterPro"/>
</dbReference>
<dbReference type="SUPFAM" id="SSF49452">
    <property type="entry name" value="Starch-binding domain-like"/>
    <property type="match status" value="1"/>
</dbReference>
<sequence length="1342" mass="143356">MKLVRWAFRALTLSLILCTVILSPTLHAQQTLGSINGTVTDSTGAAIPQAKVTVVNNQTSLTRTTKSGNDGFFQILNLPIGTYRVTVDHSGFQSASFPKITVNTALATTVPASLKVGSAAQTVEVNANPLLNATDTTNGYTLNKAEINATPLATGSFTQLAILAPGTSADFISGIGTDQGLGNQNIWANGQRATDNTYTVNGVNITNLFNGLTASQEASQRANFNIGEGSSIGGVSQDTTAVFGSNGNGLASPPPEFMDEVQVTTSMYGADQGGTSGAHVEVSTSTGSNRYHGQLYGHYGTNGLNAIPYFYKQDVGLGFLSSAYENPTLHKWIAGGTVGGPIIKNKLFFFLGYQHLYTSDQFGALSSIQVPYGLTDDRSATGIENALCSYFSATKDGRNGAIDPNNANCSSNGAQGIPQSSWNQSAIALLQAKLPNGQYLIPSAQGSGVGGAAQQNLLNGHPDVSEVGTSLFKGDQATVSLDYNATANDHLSAKYYYQHTPAVTPFGGSSVFGFPQNEDSGSQVASLNNSITIGSRINWDQHIGFSRAKVYSSYGAQLTGSDVNISVPGGNFFPGLSLGKFAQNNSNGNSLSVGPNSDFVDSGYFQNRFSPSSNAIFTLGKHTVSVGFNYDYTQLNIRNDRAGHASLATSNFASFLQGNLRSGTVLEGLTSRHYRSRDAGAFIQDKWQVRSNVSITAGLRYDYDGPLTEANGLMFNFDPSLYQASPAAITNSGFIVAGNNKQYGTPGVSDSTLKGRQWGLAPRIGIAWSPKRFHNKVVWRAGYGLYYDRGEYFQYLSPPAGSGIGGPFGVTQEAPFASYTNVNGNLSAPFSGGLTPPTTPAAIASTLPSLDYQEQQCTGSNIYNGNTLSGFACDAIPAIIGNYNINNVLPYTENWTLDFQWQPTNTTSVDIAYVGNRGKHEILPIPFNEPGIATPSNPINGQDYSYGIETMSTQTNPADPNGAPYFNKYEPYDTFSGGNVDLRVPYVGYDPNSTSFESRGISSYDALQANIQKRMSHGLQAGLSYTWSHTLDEQSDVGLFFTGDNPTDLRNSYADADFDRTNVITFNYLYQIPDLVKSKRNPLHYVTNGWSLQGIIIAQSGQPYSVYDFSGAVGNQYFGGNIYLLNPVLPLKPGVTPRQAETGYNGAQAQVDPSKAALNASDFEIPLLNPGEHGTPPCDTTTAGGNAGPGGGPLCDVFETGFVPGQRNIFRQSSQRRADLTIQKEFKFRERYDLQYQFQIFNLTNTPSFDIPQDNITLAPTFLELLGPGDSNFANGTQVQPYQSNTVVTPGSPSGNATCQGSSQNCAYELYTAPGPGVSQLGYVTSTIGSNRVIEMALHLTF</sequence>
<evidence type="ECO:0000256" key="7">
    <source>
        <dbReference type="SAM" id="MobiDB-lite"/>
    </source>
</evidence>
<dbReference type="PANTHER" id="PTHR30069:SF46">
    <property type="entry name" value="OAR PROTEIN"/>
    <property type="match status" value="1"/>
</dbReference>
<dbReference type="GO" id="GO:0015344">
    <property type="term" value="F:siderophore uptake transmembrane transporter activity"/>
    <property type="evidence" value="ECO:0007669"/>
    <property type="project" value="TreeGrafter"/>
</dbReference>
<evidence type="ECO:0000256" key="8">
    <source>
        <dbReference type="SAM" id="SignalP"/>
    </source>
</evidence>
<organism evidence="10">
    <name type="scientific">Acidobacterium capsulatum</name>
    <dbReference type="NCBI Taxonomy" id="33075"/>
    <lineage>
        <taxon>Bacteria</taxon>
        <taxon>Pseudomonadati</taxon>
        <taxon>Acidobacteriota</taxon>
        <taxon>Terriglobia</taxon>
        <taxon>Terriglobales</taxon>
        <taxon>Acidobacteriaceae</taxon>
        <taxon>Acidobacterium</taxon>
    </lineage>
</organism>
<feature type="chain" id="PRO_5031394735" description="TonB-dependent transporter Oar-like beta-barrel domain-containing protein" evidence="8">
    <location>
        <begin position="29"/>
        <end position="1342"/>
    </location>
</feature>
<feature type="domain" description="TonB-dependent transporter Oar-like beta-barrel" evidence="9">
    <location>
        <begin position="284"/>
        <end position="1262"/>
    </location>
</feature>
<proteinExistence type="predicted"/>
<keyword evidence="2" id="KW-0813">Transport</keyword>
<dbReference type="Gene3D" id="2.40.170.20">
    <property type="entry name" value="TonB-dependent receptor, beta-barrel domain"/>
    <property type="match status" value="1"/>
</dbReference>
<feature type="signal peptide" evidence="8">
    <location>
        <begin position="1"/>
        <end position="28"/>
    </location>
</feature>
<accession>A0A7V4XT84</accession>
<evidence type="ECO:0000256" key="2">
    <source>
        <dbReference type="ARBA" id="ARBA00022448"/>
    </source>
</evidence>
<protein>
    <recommendedName>
        <fullName evidence="9">TonB-dependent transporter Oar-like beta-barrel domain-containing protein</fullName>
    </recommendedName>
</protein>
<dbReference type="PANTHER" id="PTHR30069">
    <property type="entry name" value="TONB-DEPENDENT OUTER MEMBRANE RECEPTOR"/>
    <property type="match status" value="1"/>
</dbReference>
<dbReference type="InterPro" id="IPR013784">
    <property type="entry name" value="Carb-bd-like_fold"/>
</dbReference>
<gene>
    <name evidence="10" type="ORF">ENW50_08250</name>
</gene>
<evidence type="ECO:0000259" key="9">
    <source>
        <dbReference type="Pfam" id="PF25183"/>
    </source>
</evidence>
<evidence type="ECO:0000313" key="10">
    <source>
        <dbReference type="EMBL" id="HGY94655.1"/>
    </source>
</evidence>
<dbReference type="InterPro" id="IPR039426">
    <property type="entry name" value="TonB-dep_rcpt-like"/>
</dbReference>
<dbReference type="InterPro" id="IPR036942">
    <property type="entry name" value="Beta-barrel_TonB_sf"/>
</dbReference>
<comment type="caution">
    <text evidence="10">The sequence shown here is derived from an EMBL/GenBank/DDBJ whole genome shotgun (WGS) entry which is preliminary data.</text>
</comment>
<feature type="region of interest" description="Disordered" evidence="7">
    <location>
        <begin position="1169"/>
        <end position="1190"/>
    </location>
</feature>
<reference evidence="10" key="1">
    <citation type="journal article" date="2020" name="mSystems">
        <title>Genome- and Community-Level Interaction Insights into Carbon Utilization and Element Cycling Functions of Hydrothermarchaeota in Hydrothermal Sediment.</title>
        <authorList>
            <person name="Zhou Z."/>
            <person name="Liu Y."/>
            <person name="Xu W."/>
            <person name="Pan J."/>
            <person name="Luo Z.H."/>
            <person name="Li M."/>
        </authorList>
    </citation>
    <scope>NUCLEOTIDE SEQUENCE [LARGE SCALE GENOMIC DNA]</scope>
    <source>
        <strain evidence="10">SpSt-855</strain>
    </source>
</reference>
<dbReference type="Gene3D" id="2.60.40.1120">
    <property type="entry name" value="Carboxypeptidase-like, regulatory domain"/>
    <property type="match status" value="1"/>
</dbReference>
<dbReference type="GO" id="GO:0044718">
    <property type="term" value="P:siderophore transmembrane transport"/>
    <property type="evidence" value="ECO:0007669"/>
    <property type="project" value="TreeGrafter"/>
</dbReference>
<evidence type="ECO:0000256" key="4">
    <source>
        <dbReference type="ARBA" id="ARBA00022692"/>
    </source>
</evidence>
<dbReference type="EMBL" id="DTKL01000052">
    <property type="protein sequence ID" value="HGY94655.1"/>
    <property type="molecule type" value="Genomic_DNA"/>
</dbReference>